<accession>A0ABQ3XZW8</accession>
<comment type="caution">
    <text evidence="1">The sequence shown here is derived from an EMBL/GenBank/DDBJ whole genome shotgun (WGS) entry which is preliminary data.</text>
</comment>
<sequence length="61" mass="6808">MIPHVVVQVYSDGTPVRGGSLQLCADRAEAVSLTTALNERAVRDHRSSRFRAYRLEPVEEP</sequence>
<dbReference type="EMBL" id="BOMI01000033">
    <property type="protein sequence ID" value="GID73291.1"/>
    <property type="molecule type" value="Genomic_DNA"/>
</dbReference>
<evidence type="ECO:0000313" key="2">
    <source>
        <dbReference type="Proteomes" id="UP000609879"/>
    </source>
</evidence>
<dbReference type="RefSeq" id="WP_203761219.1">
    <property type="nucleotide sequence ID" value="NZ_BAAABO010000029.1"/>
</dbReference>
<proteinExistence type="predicted"/>
<gene>
    <name evidence="1" type="ORF">Ade02nite_19320</name>
</gene>
<organism evidence="1 2">
    <name type="scientific">Paractinoplanes deccanensis</name>
    <dbReference type="NCBI Taxonomy" id="113561"/>
    <lineage>
        <taxon>Bacteria</taxon>
        <taxon>Bacillati</taxon>
        <taxon>Actinomycetota</taxon>
        <taxon>Actinomycetes</taxon>
        <taxon>Micromonosporales</taxon>
        <taxon>Micromonosporaceae</taxon>
        <taxon>Paractinoplanes</taxon>
    </lineage>
</organism>
<name>A0ABQ3XZW8_9ACTN</name>
<protein>
    <submittedName>
        <fullName evidence="1">Uncharacterized protein</fullName>
    </submittedName>
</protein>
<reference evidence="1 2" key="1">
    <citation type="submission" date="2021-01" db="EMBL/GenBank/DDBJ databases">
        <title>Whole genome shotgun sequence of Actinoplanes deccanensis NBRC 13994.</title>
        <authorList>
            <person name="Komaki H."/>
            <person name="Tamura T."/>
        </authorList>
    </citation>
    <scope>NUCLEOTIDE SEQUENCE [LARGE SCALE GENOMIC DNA]</scope>
    <source>
        <strain evidence="1 2">NBRC 13994</strain>
    </source>
</reference>
<keyword evidence="2" id="KW-1185">Reference proteome</keyword>
<evidence type="ECO:0000313" key="1">
    <source>
        <dbReference type="EMBL" id="GID73291.1"/>
    </source>
</evidence>
<dbReference type="Proteomes" id="UP000609879">
    <property type="component" value="Unassembled WGS sequence"/>
</dbReference>